<sequence>MRLDWIPASAAAFVTGAMALTFGSLLMPAGGSTSDTLQVARTQDGRWLAAAVIFFIAAVALTLGLPAVMSLFERRGRGLAMVGTVVLAVGFLGTAGYSMLIVFFRAIALHGGLRGPRLEDIVHDQGLTIFLYGWIAGFYLGELLLAVALLRARVTPRWVPAALIAHVASIVLNPVLPHAVSSALVLLVAVGFAGVAIEAVTRDNNRRRATPILL</sequence>
<dbReference type="Proteomes" id="UP000535511">
    <property type="component" value="Unassembled WGS sequence"/>
</dbReference>
<evidence type="ECO:0000313" key="3">
    <source>
        <dbReference type="Proteomes" id="UP000535511"/>
    </source>
</evidence>
<feature type="transmembrane region" description="Helical" evidence="1">
    <location>
        <begin position="47"/>
        <end position="72"/>
    </location>
</feature>
<dbReference type="EMBL" id="JACCBG010000001">
    <property type="protein sequence ID" value="NYD40557.1"/>
    <property type="molecule type" value="Genomic_DNA"/>
</dbReference>
<proteinExistence type="predicted"/>
<feature type="transmembrane region" description="Helical" evidence="1">
    <location>
        <begin position="157"/>
        <end position="176"/>
    </location>
</feature>
<protein>
    <submittedName>
        <fullName evidence="2">Uncharacterized protein</fullName>
    </submittedName>
</protein>
<keyword evidence="1" id="KW-1133">Transmembrane helix</keyword>
<feature type="transmembrane region" description="Helical" evidence="1">
    <location>
        <begin position="7"/>
        <end position="27"/>
    </location>
</feature>
<gene>
    <name evidence="2" type="ORF">BJZ21_000640</name>
</gene>
<accession>A0A7Y9E3W6</accession>
<keyword evidence="1" id="KW-0472">Membrane</keyword>
<feature type="transmembrane region" description="Helical" evidence="1">
    <location>
        <begin position="182"/>
        <end position="200"/>
    </location>
</feature>
<keyword evidence="3" id="KW-1185">Reference proteome</keyword>
<organism evidence="2 3">
    <name type="scientific">Nocardioides panaciterrulae</name>
    <dbReference type="NCBI Taxonomy" id="661492"/>
    <lineage>
        <taxon>Bacteria</taxon>
        <taxon>Bacillati</taxon>
        <taxon>Actinomycetota</taxon>
        <taxon>Actinomycetes</taxon>
        <taxon>Propionibacteriales</taxon>
        <taxon>Nocardioidaceae</taxon>
        <taxon>Nocardioides</taxon>
    </lineage>
</organism>
<keyword evidence="1" id="KW-0812">Transmembrane</keyword>
<feature type="transmembrane region" description="Helical" evidence="1">
    <location>
        <begin position="79"/>
        <end position="109"/>
    </location>
</feature>
<evidence type="ECO:0000256" key="1">
    <source>
        <dbReference type="SAM" id="Phobius"/>
    </source>
</evidence>
<dbReference type="AlphaFoldDB" id="A0A7Y9E3W6"/>
<feature type="transmembrane region" description="Helical" evidence="1">
    <location>
        <begin position="129"/>
        <end position="150"/>
    </location>
</feature>
<name>A0A7Y9E3W6_9ACTN</name>
<evidence type="ECO:0000313" key="2">
    <source>
        <dbReference type="EMBL" id="NYD40557.1"/>
    </source>
</evidence>
<comment type="caution">
    <text evidence="2">The sequence shown here is derived from an EMBL/GenBank/DDBJ whole genome shotgun (WGS) entry which is preliminary data.</text>
</comment>
<reference evidence="2 3" key="1">
    <citation type="submission" date="2020-07" db="EMBL/GenBank/DDBJ databases">
        <title>Sequencing the genomes of 1000 actinobacteria strains.</title>
        <authorList>
            <person name="Klenk H.-P."/>
        </authorList>
    </citation>
    <scope>NUCLEOTIDE SEQUENCE [LARGE SCALE GENOMIC DNA]</scope>
    <source>
        <strain evidence="2 3">DSM 21350</strain>
    </source>
</reference>
<dbReference type="RefSeq" id="WP_179662428.1">
    <property type="nucleotide sequence ID" value="NZ_JACCBG010000001.1"/>
</dbReference>